<dbReference type="PANTHER" id="PTHR30283">
    <property type="entry name" value="PEROXIDE STRESS RESPONSE PROTEIN YAAA"/>
    <property type="match status" value="1"/>
</dbReference>
<proteinExistence type="inferred from homology"/>
<gene>
    <name evidence="1" type="ORF">MICPUCDRAFT_52785</name>
</gene>
<accession>C1N535</accession>
<name>C1N535_MICPC</name>
<reference evidence="1 2" key="1">
    <citation type="journal article" date="2009" name="Science">
        <title>Green evolution and dynamic adaptations revealed by genomes of the marine picoeukaryotes Micromonas.</title>
        <authorList>
            <person name="Worden A.Z."/>
            <person name="Lee J.H."/>
            <person name="Mock T."/>
            <person name="Rouze P."/>
            <person name="Simmons M.P."/>
            <person name="Aerts A.L."/>
            <person name="Allen A.E."/>
            <person name="Cuvelier M.L."/>
            <person name="Derelle E."/>
            <person name="Everett M.V."/>
            <person name="Foulon E."/>
            <person name="Grimwood J."/>
            <person name="Gundlach H."/>
            <person name="Henrissat B."/>
            <person name="Napoli C."/>
            <person name="McDonald S.M."/>
            <person name="Parker M.S."/>
            <person name="Rombauts S."/>
            <person name="Salamov A."/>
            <person name="Von Dassow P."/>
            <person name="Badger J.H."/>
            <person name="Coutinho P.M."/>
            <person name="Demir E."/>
            <person name="Dubchak I."/>
            <person name="Gentemann C."/>
            <person name="Eikrem W."/>
            <person name="Gready J.E."/>
            <person name="John U."/>
            <person name="Lanier W."/>
            <person name="Lindquist E.A."/>
            <person name="Lucas S."/>
            <person name="Mayer K.F."/>
            <person name="Moreau H."/>
            <person name="Not F."/>
            <person name="Otillar R."/>
            <person name="Panaud O."/>
            <person name="Pangilinan J."/>
            <person name="Paulsen I."/>
            <person name="Piegu B."/>
            <person name="Poliakov A."/>
            <person name="Robbens S."/>
            <person name="Schmutz J."/>
            <person name="Toulza E."/>
            <person name="Wyss T."/>
            <person name="Zelensky A."/>
            <person name="Zhou K."/>
            <person name="Armbrust E.V."/>
            <person name="Bhattacharya D."/>
            <person name="Goodenough U.W."/>
            <person name="Van de Peer Y."/>
            <person name="Grigoriev I.V."/>
        </authorList>
    </citation>
    <scope>NUCLEOTIDE SEQUENCE [LARGE SCALE GENOMIC DNA]</scope>
    <source>
        <strain evidence="1 2">CCMP1545</strain>
    </source>
</reference>
<dbReference type="GO" id="GO:0005829">
    <property type="term" value="C:cytosol"/>
    <property type="evidence" value="ECO:0007669"/>
    <property type="project" value="TreeGrafter"/>
</dbReference>
<dbReference type="RefSeq" id="XP_003063097.1">
    <property type="nucleotide sequence ID" value="XM_003063051.1"/>
</dbReference>
<dbReference type="GO" id="GO:0033194">
    <property type="term" value="P:response to hydroperoxide"/>
    <property type="evidence" value="ECO:0007669"/>
    <property type="project" value="TreeGrafter"/>
</dbReference>
<sequence length="283" mass="31232">MPIVLISPAKTLDETPIASKSALSRVTAPRLRSRTATLLAIAAKLSSAQLRSLMSISAPLADLNRSRYAAFETQPEKACAFAFDGPAFRALDAPTMDEPSLDFAQRHVRCLSGLYGLLRPFDAIRPHRLEMGTKLATGGEKPKTQKKDLYEFWGDAIAELIVEDLMEQPVEERFVVNCASAEYFKVWFELTLSVRADVLERAGIATYTCVFPGPSVHAKAARGAMARHVAVNKITRTEGLKAFRGVAGEWSFAEETKPRTFVFKVRSIHWSPYDRVGVVNAVS</sequence>
<evidence type="ECO:0000313" key="1">
    <source>
        <dbReference type="EMBL" id="EEH53036.1"/>
    </source>
</evidence>
<dbReference type="PANTHER" id="PTHR30283:SF4">
    <property type="entry name" value="PEROXIDE STRESS RESISTANCE PROTEIN YAAA"/>
    <property type="match status" value="1"/>
</dbReference>
<dbReference type="KEGG" id="mpp:MICPUCDRAFT_52785"/>
<organism evidence="2">
    <name type="scientific">Micromonas pusilla (strain CCMP1545)</name>
    <name type="common">Picoplanktonic green alga</name>
    <dbReference type="NCBI Taxonomy" id="564608"/>
    <lineage>
        <taxon>Eukaryota</taxon>
        <taxon>Viridiplantae</taxon>
        <taxon>Chlorophyta</taxon>
        <taxon>Mamiellophyceae</taxon>
        <taxon>Mamiellales</taxon>
        <taxon>Mamiellaceae</taxon>
        <taxon>Micromonas</taxon>
    </lineage>
</organism>
<dbReference type="AlphaFoldDB" id="C1N535"/>
<dbReference type="EMBL" id="GG663747">
    <property type="protein sequence ID" value="EEH53036.1"/>
    <property type="molecule type" value="Genomic_DNA"/>
</dbReference>
<dbReference type="HAMAP" id="MF_00652">
    <property type="entry name" value="UPF0246"/>
    <property type="match status" value="1"/>
</dbReference>
<dbReference type="OrthoDB" id="10267106at2759"/>
<dbReference type="GeneID" id="9688344"/>
<dbReference type="Pfam" id="PF03883">
    <property type="entry name" value="H2O2_YaaD"/>
    <property type="match status" value="1"/>
</dbReference>
<dbReference type="Proteomes" id="UP000001876">
    <property type="component" value="Unassembled WGS sequence"/>
</dbReference>
<protein>
    <submittedName>
        <fullName evidence="1">Predicted protein</fullName>
    </submittedName>
</protein>
<dbReference type="eggNOG" id="ENOG502QWDD">
    <property type="taxonomic scope" value="Eukaryota"/>
</dbReference>
<dbReference type="InterPro" id="IPR005583">
    <property type="entry name" value="YaaA"/>
</dbReference>
<dbReference type="OMA" id="WKNGQYK"/>
<keyword evidence="2" id="KW-1185">Reference proteome</keyword>
<evidence type="ECO:0000313" key="2">
    <source>
        <dbReference type="Proteomes" id="UP000001876"/>
    </source>
</evidence>
<dbReference type="STRING" id="564608.C1N535"/>